<dbReference type="GO" id="GO:0033942">
    <property type="term" value="F:4-alpha-D-(1-&gt;4)-alpha-D-glucanotrehalose trehalohydrolase activity"/>
    <property type="evidence" value="ECO:0007669"/>
    <property type="project" value="UniProtKB-EC"/>
</dbReference>
<dbReference type="GO" id="GO:0005992">
    <property type="term" value="P:trehalose biosynthetic process"/>
    <property type="evidence" value="ECO:0007669"/>
    <property type="project" value="UniProtKB-UniRule"/>
</dbReference>
<dbReference type="AlphaFoldDB" id="A0A7Z0LUV1"/>
<evidence type="ECO:0000256" key="15">
    <source>
        <dbReference type="PIRSR" id="PIRSR006337-1"/>
    </source>
</evidence>
<dbReference type="SMART" id="SM00642">
    <property type="entry name" value="Aamy"/>
    <property type="match status" value="1"/>
</dbReference>
<evidence type="ECO:0000313" key="19">
    <source>
        <dbReference type="Proteomes" id="UP000526892"/>
    </source>
</evidence>
<evidence type="ECO:0000256" key="7">
    <source>
        <dbReference type="ARBA" id="ARBA00022801"/>
    </source>
</evidence>
<dbReference type="Pfam" id="PF00128">
    <property type="entry name" value="Alpha-amylase"/>
    <property type="match status" value="1"/>
</dbReference>
<evidence type="ECO:0000256" key="9">
    <source>
        <dbReference type="ARBA" id="ARBA00023295"/>
    </source>
</evidence>
<dbReference type="NCBIfam" id="TIGR02402">
    <property type="entry name" value="trehalose_TreZ"/>
    <property type="match status" value="1"/>
</dbReference>
<accession>A0A7Z0LUV1</accession>
<evidence type="ECO:0000256" key="4">
    <source>
        <dbReference type="ARBA" id="ARBA00012268"/>
    </source>
</evidence>
<dbReference type="InterPro" id="IPR017853">
    <property type="entry name" value="GH"/>
</dbReference>
<comment type="subcellular location">
    <subcellularLocation>
        <location evidence="1 15">Cytoplasm</location>
    </subcellularLocation>
</comment>
<evidence type="ECO:0000256" key="1">
    <source>
        <dbReference type="ARBA" id="ARBA00004496"/>
    </source>
</evidence>
<evidence type="ECO:0000256" key="13">
    <source>
        <dbReference type="NCBIfam" id="TIGR02402"/>
    </source>
</evidence>
<dbReference type="Gene3D" id="3.20.20.80">
    <property type="entry name" value="Glycosidases"/>
    <property type="match status" value="1"/>
</dbReference>
<dbReference type="EMBL" id="JACCDE010000023">
    <property type="protein sequence ID" value="NYS79085.1"/>
    <property type="molecule type" value="Genomic_DNA"/>
</dbReference>
<dbReference type="InterPro" id="IPR022567">
    <property type="entry name" value="DUF3459"/>
</dbReference>
<keyword evidence="9 14" id="KW-0326">Glycosidase</keyword>
<dbReference type="Gene3D" id="2.60.40.10">
    <property type="entry name" value="Immunoglobulins"/>
    <property type="match status" value="1"/>
</dbReference>
<dbReference type="InterPro" id="IPR014756">
    <property type="entry name" value="Ig_E-set"/>
</dbReference>
<dbReference type="Gene3D" id="1.10.10.760">
    <property type="entry name" value="E-set domains of sugar-utilizing enzymes"/>
    <property type="match status" value="1"/>
</dbReference>
<dbReference type="PIRSF" id="PIRSF006337">
    <property type="entry name" value="Trehalose_TreZ"/>
    <property type="match status" value="1"/>
</dbReference>
<keyword evidence="7 14" id="KW-0378">Hydrolase</keyword>
<name>A0A7Z0LUV1_9GAMM</name>
<dbReference type="UniPathway" id="UPA00299"/>
<feature type="domain" description="Glycosyl hydrolase family 13 catalytic" evidence="17">
    <location>
        <begin position="134"/>
        <end position="469"/>
    </location>
</feature>
<dbReference type="InterPro" id="IPR044901">
    <property type="entry name" value="Trehalose_TreZ_E-set_sf"/>
</dbReference>
<reference evidence="18 19" key="1">
    <citation type="journal article" date="2003" name="Extremophiles">
        <title>Halomonas glaciei sp. nov. isolated from fast ice of Adelie Land, Antarctica.</title>
        <authorList>
            <person name="Reddy G.S."/>
            <person name="Raghavan P.U."/>
            <person name="Sarita N.B."/>
            <person name="Prakash J.S."/>
            <person name="Nagesh N."/>
            <person name="Delille D."/>
            <person name="Shivaji S."/>
        </authorList>
    </citation>
    <scope>NUCLEOTIDE SEQUENCE [LARGE SCALE GENOMIC DNA]</scope>
    <source>
        <strain evidence="18 19">DD39</strain>
    </source>
</reference>
<keyword evidence="6" id="KW-0963">Cytoplasm</keyword>
<organism evidence="18 19">
    <name type="scientific">Vreelandella glaciei</name>
    <dbReference type="NCBI Taxonomy" id="186761"/>
    <lineage>
        <taxon>Bacteria</taxon>
        <taxon>Pseudomonadati</taxon>
        <taxon>Pseudomonadota</taxon>
        <taxon>Gammaproteobacteria</taxon>
        <taxon>Oceanospirillales</taxon>
        <taxon>Halomonadaceae</taxon>
        <taxon>Vreelandella</taxon>
    </lineage>
</organism>
<evidence type="ECO:0000256" key="14">
    <source>
        <dbReference type="PIRNR" id="PIRNR006337"/>
    </source>
</evidence>
<evidence type="ECO:0000256" key="16">
    <source>
        <dbReference type="PIRSR" id="PIRSR006337-3"/>
    </source>
</evidence>
<keyword evidence="8" id="KW-0119">Carbohydrate metabolism</keyword>
<feature type="active site" description="Nucleophile" evidence="15">
    <location>
        <position position="279"/>
    </location>
</feature>
<evidence type="ECO:0000256" key="10">
    <source>
        <dbReference type="ARBA" id="ARBA00032057"/>
    </source>
</evidence>
<dbReference type="EC" id="3.2.1.141" evidence="4 13"/>
<proteinExistence type="inferred from homology"/>
<dbReference type="RefSeq" id="WP_179916609.1">
    <property type="nucleotide sequence ID" value="NZ_JACCDE010000023.1"/>
</dbReference>
<evidence type="ECO:0000256" key="8">
    <source>
        <dbReference type="ARBA" id="ARBA00023277"/>
    </source>
</evidence>
<feature type="active site" description="Proton donor" evidence="15">
    <location>
        <position position="312"/>
    </location>
</feature>
<dbReference type="CDD" id="cd11325">
    <property type="entry name" value="AmyAc_GTHase"/>
    <property type="match status" value="1"/>
</dbReference>
<evidence type="ECO:0000256" key="11">
    <source>
        <dbReference type="ARBA" id="ARBA00033284"/>
    </source>
</evidence>
<comment type="pathway">
    <text evidence="2 14">Glycan biosynthesis; trehalose biosynthesis.</text>
</comment>
<dbReference type="SUPFAM" id="SSF51445">
    <property type="entry name" value="(Trans)glycosidases"/>
    <property type="match status" value="1"/>
</dbReference>
<comment type="similarity">
    <text evidence="3 14">Belongs to the glycosyl hydrolase 13 family.</text>
</comment>
<comment type="catalytic activity">
    <reaction evidence="12 14">
        <text>hydrolysis of (1-&gt;4)-alpha-D-glucosidic linkage in 4-alpha-D-[(1-&gt;4)-alpha-D-glucanosyl]n trehalose to yield trehalose and (1-&gt;4)-alpha-D-glucan.</text>
        <dbReference type="EC" id="3.2.1.141"/>
    </reaction>
</comment>
<dbReference type="GO" id="GO:0005737">
    <property type="term" value="C:cytoplasm"/>
    <property type="evidence" value="ECO:0007669"/>
    <property type="project" value="UniProtKB-SubCell"/>
</dbReference>
<dbReference type="PANTHER" id="PTHR43651">
    <property type="entry name" value="1,4-ALPHA-GLUCAN-BRANCHING ENZYME"/>
    <property type="match status" value="1"/>
</dbReference>
<evidence type="ECO:0000256" key="2">
    <source>
        <dbReference type="ARBA" id="ARBA00005199"/>
    </source>
</evidence>
<evidence type="ECO:0000256" key="6">
    <source>
        <dbReference type="ARBA" id="ARBA00022490"/>
    </source>
</evidence>
<sequence length="619" mass="69114">MFERPQLQTTRLKKNKLHTSRFHPTFGAQVLGEGRTRFVLWAPGAHRVDVEVEGLPSVTMDQADDGRVTAEVACEHGARYRYRVFDKDDEQGSLVPDPAARAQAGDIDGPSVVIDPNNYQWKNADWQGRPWHETVLYELHVGTLGGFKGVRQHLPYLAELGVNAIELMPVSEFPGARNWGYDGVLPYAVEASYGSPDDMKALIDEAHSYGLMVFLDVVYNHFGPDGNYLANYAGAFFREDLVTPWGPSIDFRQPMVRRYFIDNALMWLEEYHLDGLRFDAVHAISEQDFLVELAGTIRTQMAPERHIHLVLENEGNTASLLNQQQFTAQWNDDWHNVMHVLLTGEQEGYYSDFVDNATPRLARCLSEGFIFQGHTSRHGHSRGEPSAHLPPTAFVAFLQNHDQTGNRALGERLSMLADADSLAAAEVLLLLSPMIPLLFMGEEWGSTRPFLFFTEHNEELAQAVREGRRAEFADFSAFFDEKSRERIPDPNALTTFEASIPDFAARETSPFAACLHRYRTLLALRHQHIVPRLPGAEALGAKVLGDKAVLARWRMSDDTQLVIALNLGQQAAATPGLGVGQLLYETTEGAAKATESGRMPPRAAAAWLRHTPGDEEVSA</sequence>
<dbReference type="SUPFAM" id="SSF81296">
    <property type="entry name" value="E set domains"/>
    <property type="match status" value="1"/>
</dbReference>
<dbReference type="CDD" id="cd02853">
    <property type="entry name" value="E_set_MTHase_like_N"/>
    <property type="match status" value="1"/>
</dbReference>
<evidence type="ECO:0000313" key="18">
    <source>
        <dbReference type="EMBL" id="NYS79085.1"/>
    </source>
</evidence>
<dbReference type="Pfam" id="PF11941">
    <property type="entry name" value="DUF3459"/>
    <property type="match status" value="1"/>
</dbReference>
<evidence type="ECO:0000256" key="3">
    <source>
        <dbReference type="ARBA" id="ARBA00008061"/>
    </source>
</evidence>
<protein>
    <recommendedName>
        <fullName evidence="5 13">Malto-oligosyltrehalose trehalohydrolase</fullName>
        <shortName evidence="14">MTHase</shortName>
        <ecNumber evidence="4 13">3.2.1.141</ecNumber>
    </recommendedName>
    <alternativeName>
        <fullName evidence="11 14">4-alpha-D-((1-&gt;4)-alpha-D-glucano)trehalose trehalohydrolase</fullName>
    </alternativeName>
    <alternativeName>
        <fullName evidence="10 14">Maltooligosyl trehalose trehalohydrolase</fullName>
    </alternativeName>
</protein>
<comment type="caution">
    <text evidence="18">The sequence shown here is derived from an EMBL/GenBank/DDBJ whole genome shotgun (WGS) entry which is preliminary data.</text>
</comment>
<dbReference type="PANTHER" id="PTHR43651:SF11">
    <property type="entry name" value="MALTO-OLIGOSYLTREHALOSE TREHALOHYDROLASE"/>
    <property type="match status" value="1"/>
</dbReference>
<feature type="site" description="Transition state stabilizer" evidence="16">
    <location>
        <position position="402"/>
    </location>
</feature>
<dbReference type="InterPro" id="IPR013783">
    <property type="entry name" value="Ig-like_fold"/>
</dbReference>
<dbReference type="InterPro" id="IPR012768">
    <property type="entry name" value="Trehalose_TreZ"/>
</dbReference>
<dbReference type="Proteomes" id="UP000526892">
    <property type="component" value="Unassembled WGS sequence"/>
</dbReference>
<evidence type="ECO:0000256" key="12">
    <source>
        <dbReference type="ARBA" id="ARBA00034013"/>
    </source>
</evidence>
<gene>
    <name evidence="18" type="primary">treZ</name>
    <name evidence="18" type="ORF">HZS80_15405</name>
</gene>
<dbReference type="InterPro" id="IPR006047">
    <property type="entry name" value="GH13_cat_dom"/>
</dbReference>
<keyword evidence="19" id="KW-1185">Reference proteome</keyword>
<evidence type="ECO:0000259" key="17">
    <source>
        <dbReference type="SMART" id="SM00642"/>
    </source>
</evidence>
<evidence type="ECO:0000256" key="5">
    <source>
        <dbReference type="ARBA" id="ARBA00015938"/>
    </source>
</evidence>